<proteinExistence type="predicted"/>
<keyword evidence="2" id="KW-0812">Transmembrane</keyword>
<feature type="region of interest" description="Disordered" evidence="1">
    <location>
        <begin position="432"/>
        <end position="459"/>
    </location>
</feature>
<dbReference type="Proteomes" id="UP001374579">
    <property type="component" value="Unassembled WGS sequence"/>
</dbReference>
<gene>
    <name evidence="3" type="ORF">V1264_017371</name>
</gene>
<accession>A0AAN9BJ13</accession>
<organism evidence="3 4">
    <name type="scientific">Littorina saxatilis</name>
    <dbReference type="NCBI Taxonomy" id="31220"/>
    <lineage>
        <taxon>Eukaryota</taxon>
        <taxon>Metazoa</taxon>
        <taxon>Spiralia</taxon>
        <taxon>Lophotrochozoa</taxon>
        <taxon>Mollusca</taxon>
        <taxon>Gastropoda</taxon>
        <taxon>Caenogastropoda</taxon>
        <taxon>Littorinimorpha</taxon>
        <taxon>Littorinoidea</taxon>
        <taxon>Littorinidae</taxon>
        <taxon>Littorina</taxon>
    </lineage>
</organism>
<keyword evidence="2" id="KW-0472">Membrane</keyword>
<reference evidence="3 4" key="1">
    <citation type="submission" date="2024-02" db="EMBL/GenBank/DDBJ databases">
        <title>Chromosome-scale genome assembly of the rough periwinkle Littorina saxatilis.</title>
        <authorList>
            <person name="De Jode A."/>
            <person name="Faria R."/>
            <person name="Formenti G."/>
            <person name="Sims Y."/>
            <person name="Smith T.P."/>
            <person name="Tracey A."/>
            <person name="Wood J.M.D."/>
            <person name="Zagrodzka Z.B."/>
            <person name="Johannesson K."/>
            <person name="Butlin R.K."/>
            <person name="Leder E.H."/>
        </authorList>
    </citation>
    <scope>NUCLEOTIDE SEQUENCE [LARGE SCALE GENOMIC DNA]</scope>
    <source>
        <strain evidence="3">Snail1</strain>
        <tissue evidence="3">Muscle</tissue>
    </source>
</reference>
<dbReference type="AlphaFoldDB" id="A0AAN9BJ13"/>
<evidence type="ECO:0000313" key="4">
    <source>
        <dbReference type="Proteomes" id="UP001374579"/>
    </source>
</evidence>
<keyword evidence="2" id="KW-1133">Transmembrane helix</keyword>
<evidence type="ECO:0000313" key="3">
    <source>
        <dbReference type="EMBL" id="KAK7106071.1"/>
    </source>
</evidence>
<protein>
    <submittedName>
        <fullName evidence="3">Uncharacterized protein</fullName>
    </submittedName>
</protein>
<sequence length="603" mass="66110">MANCHAAKEHSDVIVDCISQHHSPSHISLTLTPKTGHTINIANCENVTRFMKCTPELGGGTTGPMTCDNQTTWTPRHLYALIPRVNRTMAGTLECTYTHNGTTESDSCELDVVEPAQVEGCQVDISHSNWSAIVRCDVSQAYSSTQHYSFSATLHRKGTLAHRPVFEGRRVFSLLEEFVNRTNNLSYYRGQFAFSTPLSSTPGNYSFRVIVYTGMENIYPTDHCGYNVSSAKREPVHAVETFVEELNISTPSVPNRHCPQPDNISRNCSCFSNFLGSPPGRLLWLLGDTIIATGEYGVQQLLFPTDKAVSMKQDAKSATCGLEWIGSATGQREPDAETTASPSESGYMTTRLWAMTGAMVVLGVIIVSLLVLLLVTARRGRLPSCHRSRNLRNTRQEGEEDLHVYEDVDGLRNKCSLFTLDCARMNNSYDNSNTIGRTNNNSKDNKMNTTTNNNGSNSIRSITTATTAVATINTTTNDNNNGRNMNNNKDNRKNSTTNTTTNGSNNDRSITTSAAITTTNNINTNNSSQRSNKADHCQPLVVLNPAFVHSSPTGVFGNARGTMEGNMTVREEAVTMTGPNGCADRPRRCLGGTSLYLHPVNNY</sequence>
<name>A0AAN9BJ13_9CAEN</name>
<feature type="compositionally biased region" description="Low complexity" evidence="1">
    <location>
        <begin position="437"/>
        <end position="459"/>
    </location>
</feature>
<evidence type="ECO:0000256" key="1">
    <source>
        <dbReference type="SAM" id="MobiDB-lite"/>
    </source>
</evidence>
<comment type="caution">
    <text evidence="3">The sequence shown here is derived from an EMBL/GenBank/DDBJ whole genome shotgun (WGS) entry which is preliminary data.</text>
</comment>
<feature type="region of interest" description="Disordered" evidence="1">
    <location>
        <begin position="473"/>
        <end position="509"/>
    </location>
</feature>
<evidence type="ECO:0000256" key="2">
    <source>
        <dbReference type="SAM" id="Phobius"/>
    </source>
</evidence>
<keyword evidence="4" id="KW-1185">Reference proteome</keyword>
<dbReference type="EMBL" id="JBAMIC010000007">
    <property type="protein sequence ID" value="KAK7106071.1"/>
    <property type="molecule type" value="Genomic_DNA"/>
</dbReference>
<feature type="transmembrane region" description="Helical" evidence="2">
    <location>
        <begin position="352"/>
        <end position="377"/>
    </location>
</feature>